<keyword evidence="5" id="KW-1185">Reference proteome</keyword>
<dbReference type="RefSeq" id="WP_138864577.1">
    <property type="nucleotide sequence ID" value="NZ_VCPC01000003.1"/>
</dbReference>
<comment type="caution">
    <text evidence="4">The sequence shown here is derived from an EMBL/GenBank/DDBJ whole genome shotgun (WGS) entry which is preliminary data.</text>
</comment>
<accession>A0ABY2X6W3</accession>
<evidence type="ECO:0000313" key="4">
    <source>
        <dbReference type="EMBL" id="TMV11511.1"/>
    </source>
</evidence>
<keyword evidence="1 2" id="KW-0597">Phosphoprotein</keyword>
<evidence type="ECO:0000256" key="1">
    <source>
        <dbReference type="ARBA" id="ARBA00022553"/>
    </source>
</evidence>
<dbReference type="InterPro" id="IPR011006">
    <property type="entry name" value="CheY-like_superfamily"/>
</dbReference>
<dbReference type="InterPro" id="IPR050595">
    <property type="entry name" value="Bact_response_regulator"/>
</dbReference>
<evidence type="ECO:0000259" key="3">
    <source>
        <dbReference type="PROSITE" id="PS50110"/>
    </source>
</evidence>
<dbReference type="InterPro" id="IPR001789">
    <property type="entry name" value="Sig_transdc_resp-reg_receiver"/>
</dbReference>
<evidence type="ECO:0000313" key="5">
    <source>
        <dbReference type="Proteomes" id="UP001191082"/>
    </source>
</evidence>
<dbReference type="SMART" id="SM00448">
    <property type="entry name" value="REC"/>
    <property type="match status" value="1"/>
</dbReference>
<protein>
    <submittedName>
        <fullName evidence="4">Response regulator</fullName>
    </submittedName>
</protein>
<gene>
    <name evidence="4" type="ORF">FGK64_14625</name>
</gene>
<dbReference type="Pfam" id="PF00072">
    <property type="entry name" value="Response_reg"/>
    <property type="match status" value="1"/>
</dbReference>
<organism evidence="4 5">
    <name type="scientific">Arenibacterium halophilum</name>
    <dbReference type="NCBI Taxonomy" id="2583821"/>
    <lineage>
        <taxon>Bacteria</taxon>
        <taxon>Pseudomonadati</taxon>
        <taxon>Pseudomonadota</taxon>
        <taxon>Alphaproteobacteria</taxon>
        <taxon>Rhodobacterales</taxon>
        <taxon>Paracoccaceae</taxon>
        <taxon>Arenibacterium</taxon>
    </lineage>
</organism>
<dbReference type="EMBL" id="VCPC01000003">
    <property type="protein sequence ID" value="TMV11511.1"/>
    <property type="molecule type" value="Genomic_DNA"/>
</dbReference>
<dbReference type="SUPFAM" id="SSF52172">
    <property type="entry name" value="CheY-like"/>
    <property type="match status" value="1"/>
</dbReference>
<dbReference type="Gene3D" id="3.40.50.2300">
    <property type="match status" value="1"/>
</dbReference>
<reference evidence="4 5" key="1">
    <citation type="submission" date="2019-05" db="EMBL/GenBank/DDBJ databases">
        <title>Marivita sp. nov. isolated from sea sediment.</title>
        <authorList>
            <person name="Kim W."/>
        </authorList>
    </citation>
    <scope>NUCLEOTIDE SEQUENCE [LARGE SCALE GENOMIC DNA]</scope>
    <source>
        <strain evidence="4 5">CAU 1492</strain>
    </source>
</reference>
<name>A0ABY2X6W3_9RHOB</name>
<dbReference type="Proteomes" id="UP001191082">
    <property type="component" value="Unassembled WGS sequence"/>
</dbReference>
<feature type="domain" description="Response regulatory" evidence="3">
    <location>
        <begin position="23"/>
        <end position="141"/>
    </location>
</feature>
<evidence type="ECO:0000256" key="2">
    <source>
        <dbReference type="PROSITE-ProRule" id="PRU00169"/>
    </source>
</evidence>
<feature type="modified residue" description="4-aspartylphosphate" evidence="2">
    <location>
        <position position="74"/>
    </location>
</feature>
<sequence>MQHIADHAEGVGNLQIVNQMGIRALILDDSVFDRRRIRRLTHDTNLQISLDEIASIEALDRILDQEKFDVILIDYNLPQGDGIDALRHIRAHPVNGDCPAIMVTGNDSSAIAVQSLKMGCSDYLPKERLSAGSLRDSIVKAIETFSEERDAPPLPQTEVDRLTSVVMQKYASALQPKLARIIRDLRTLKSKLPDESTNVPGSLETVERQCIHMWAILLDPKMEPDSKEFRH</sequence>
<dbReference type="PANTHER" id="PTHR44591">
    <property type="entry name" value="STRESS RESPONSE REGULATOR PROTEIN 1"/>
    <property type="match status" value="1"/>
</dbReference>
<dbReference type="PROSITE" id="PS50110">
    <property type="entry name" value="RESPONSE_REGULATORY"/>
    <property type="match status" value="1"/>
</dbReference>
<dbReference type="PANTHER" id="PTHR44591:SF3">
    <property type="entry name" value="RESPONSE REGULATORY DOMAIN-CONTAINING PROTEIN"/>
    <property type="match status" value="1"/>
</dbReference>
<proteinExistence type="predicted"/>
<dbReference type="CDD" id="cd00156">
    <property type="entry name" value="REC"/>
    <property type="match status" value="1"/>
</dbReference>